<dbReference type="SUPFAM" id="SSF56601">
    <property type="entry name" value="beta-lactamase/transpeptidase-like"/>
    <property type="match status" value="1"/>
</dbReference>
<dbReference type="AlphaFoldDB" id="A0A6A6X592"/>
<proteinExistence type="inferred from homology"/>
<feature type="region of interest" description="Disordered" evidence="2">
    <location>
        <begin position="481"/>
        <end position="500"/>
    </location>
</feature>
<dbReference type="Gene3D" id="2.40.128.600">
    <property type="match status" value="1"/>
</dbReference>
<name>A0A6A6X592_9PLEO</name>
<dbReference type="InterPro" id="IPR021860">
    <property type="entry name" value="Peptidase_S12_Pab87-rel_C"/>
</dbReference>
<reference evidence="5" key="1">
    <citation type="journal article" date="2020" name="Stud. Mycol.">
        <title>101 Dothideomycetes genomes: a test case for predicting lifestyles and emergence of pathogens.</title>
        <authorList>
            <person name="Haridas S."/>
            <person name="Albert R."/>
            <person name="Binder M."/>
            <person name="Bloem J."/>
            <person name="Labutti K."/>
            <person name="Salamov A."/>
            <person name="Andreopoulos B."/>
            <person name="Baker S."/>
            <person name="Barry K."/>
            <person name="Bills G."/>
            <person name="Bluhm B."/>
            <person name="Cannon C."/>
            <person name="Castanera R."/>
            <person name="Culley D."/>
            <person name="Daum C."/>
            <person name="Ezra D."/>
            <person name="Gonzalez J."/>
            <person name="Henrissat B."/>
            <person name="Kuo A."/>
            <person name="Liang C."/>
            <person name="Lipzen A."/>
            <person name="Lutzoni F."/>
            <person name="Magnuson J."/>
            <person name="Mondo S."/>
            <person name="Nolan M."/>
            <person name="Ohm R."/>
            <person name="Pangilinan J."/>
            <person name="Park H.-J."/>
            <person name="Ramirez L."/>
            <person name="Alfaro M."/>
            <person name="Sun H."/>
            <person name="Tritt A."/>
            <person name="Yoshinaga Y."/>
            <person name="Zwiers L.-H."/>
            <person name="Turgeon B."/>
            <person name="Goodwin S."/>
            <person name="Spatafora J."/>
            <person name="Crous P."/>
            <person name="Grigoriev I."/>
        </authorList>
    </citation>
    <scope>NUCLEOTIDE SEQUENCE</scope>
    <source>
        <strain evidence="5">CBS 109.77</strain>
    </source>
</reference>
<dbReference type="Gene3D" id="3.40.710.10">
    <property type="entry name" value="DD-peptidase/beta-lactamase superfamily"/>
    <property type="match status" value="1"/>
</dbReference>
<evidence type="ECO:0000256" key="2">
    <source>
        <dbReference type="SAM" id="MobiDB-lite"/>
    </source>
</evidence>
<evidence type="ECO:0000313" key="6">
    <source>
        <dbReference type="Proteomes" id="UP000799757"/>
    </source>
</evidence>
<dbReference type="Proteomes" id="UP000799757">
    <property type="component" value="Unassembled WGS sequence"/>
</dbReference>
<sequence>MTLSRPHSRLVVRRSRIVEISMGTAAVPICVSARLQAHMGWTGLRAVHEAVLDVRAVVCEAEEGKRLCAAMDVRFCYLIERKAHVYARKSTRHPLTLGEFSCWIIVFIKQSNDVRSPVRPDRITELVSRLQNLNPTIHAICTTAGAPGLSIGVLHSKHFIHSRHYASLSKSLTASAVGILVDDGKLSWTTPIRSVLPDLDSQDNIVNEQATVVDLLSHNTGLAVSNHWWNGAGGEVLLAKNATMAAFNALPRNGKFRNKFYYSNWGYCLLGEMIEKLSGMAYNAFLQKRIFIPLQMKRTSAVHNDSDTNLAKPFAILDDKSAFLLPYPKVQEGTLMAPAQAVRSSTNDMLLYSSALMEAYKSNLPGTLEATYGFGVYRFQLPQTIAGVGCNPMFVKSMPNIVPGPHGGLVLRHHGSVARYTSFFVLLPEYDVAFFVAVNSIGLGDPAGWIAQLIIECVVETPCPSDYVALAHEAAEAHADRQASNARSLEEERKEGTQPKPLTAYVGDYVGLGGLFKIQIRLIDDAYLQLAFQGLDSQVFDLQHYQHDMFTWVIPFNELAKRVRFTFAGPGVYKLNFMANADSEIDRVCWLNEPGLPEGESCLSKQ</sequence>
<dbReference type="Pfam" id="PF00144">
    <property type="entry name" value="Beta-lactamase"/>
    <property type="match status" value="1"/>
</dbReference>
<accession>A0A6A6X592</accession>
<feature type="domain" description="Beta-lactamase-related" evidence="3">
    <location>
        <begin position="165"/>
        <end position="440"/>
    </location>
</feature>
<dbReference type="InterPro" id="IPR012338">
    <property type="entry name" value="Beta-lactam/transpept-like"/>
</dbReference>
<feature type="domain" description="Peptidase S12 Pab87-related C-terminal" evidence="4">
    <location>
        <begin position="493"/>
        <end position="568"/>
    </location>
</feature>
<comment type="similarity">
    <text evidence="1">Belongs to the peptidase S12 family.</text>
</comment>
<evidence type="ECO:0000259" key="3">
    <source>
        <dbReference type="Pfam" id="PF00144"/>
    </source>
</evidence>
<dbReference type="PANTHER" id="PTHR46825:SF14">
    <property type="entry name" value="BETA-LACTAMASE-RELATED DOMAIN-CONTAINING PROTEIN"/>
    <property type="match status" value="1"/>
</dbReference>
<dbReference type="EMBL" id="MU002027">
    <property type="protein sequence ID" value="KAF2791295.1"/>
    <property type="molecule type" value="Genomic_DNA"/>
</dbReference>
<evidence type="ECO:0000313" key="5">
    <source>
        <dbReference type="EMBL" id="KAF2791295.1"/>
    </source>
</evidence>
<evidence type="ECO:0000256" key="1">
    <source>
        <dbReference type="ARBA" id="ARBA00038215"/>
    </source>
</evidence>
<dbReference type="OrthoDB" id="5946976at2759"/>
<dbReference type="InterPro" id="IPR001466">
    <property type="entry name" value="Beta-lactam-related"/>
</dbReference>
<dbReference type="InterPro" id="IPR050491">
    <property type="entry name" value="AmpC-like"/>
</dbReference>
<gene>
    <name evidence="5" type="ORF">K505DRAFT_339705</name>
</gene>
<feature type="compositionally biased region" description="Basic and acidic residues" evidence="2">
    <location>
        <begin position="488"/>
        <end position="497"/>
    </location>
</feature>
<protein>
    <submittedName>
        <fullName evidence="5">Beta-lactamase/transpeptidase-like protein</fullName>
    </submittedName>
</protein>
<dbReference type="PANTHER" id="PTHR46825">
    <property type="entry name" value="D-ALANYL-D-ALANINE-CARBOXYPEPTIDASE/ENDOPEPTIDASE AMPH"/>
    <property type="match status" value="1"/>
</dbReference>
<keyword evidence="6" id="KW-1185">Reference proteome</keyword>
<organism evidence="5 6">
    <name type="scientific">Melanomma pulvis-pyrius CBS 109.77</name>
    <dbReference type="NCBI Taxonomy" id="1314802"/>
    <lineage>
        <taxon>Eukaryota</taxon>
        <taxon>Fungi</taxon>
        <taxon>Dikarya</taxon>
        <taxon>Ascomycota</taxon>
        <taxon>Pezizomycotina</taxon>
        <taxon>Dothideomycetes</taxon>
        <taxon>Pleosporomycetidae</taxon>
        <taxon>Pleosporales</taxon>
        <taxon>Melanommataceae</taxon>
        <taxon>Melanomma</taxon>
    </lineage>
</organism>
<evidence type="ECO:0000259" key="4">
    <source>
        <dbReference type="Pfam" id="PF11954"/>
    </source>
</evidence>
<dbReference type="Pfam" id="PF11954">
    <property type="entry name" value="DUF3471"/>
    <property type="match status" value="1"/>
</dbReference>